<accession>A0ABY4HFL2</accession>
<protein>
    <submittedName>
        <fullName evidence="1">DUF3231 family protein</fullName>
    </submittedName>
</protein>
<name>A0ABY4HFL2_9BACI</name>
<keyword evidence="2" id="KW-1185">Reference proteome</keyword>
<dbReference type="Pfam" id="PF11553">
    <property type="entry name" value="DUF3231"/>
    <property type="match status" value="2"/>
</dbReference>
<dbReference type="RefSeq" id="WP_245035086.1">
    <property type="nucleotide sequence ID" value="NZ_CP095075.1"/>
</dbReference>
<dbReference type="InterPro" id="IPR021617">
    <property type="entry name" value="DUF3231"/>
</dbReference>
<dbReference type="InterPro" id="IPR012347">
    <property type="entry name" value="Ferritin-like"/>
</dbReference>
<reference evidence="1" key="1">
    <citation type="submission" date="2022-04" db="EMBL/GenBank/DDBJ databases">
        <title>Halobacillus sp. isolated from saltern.</title>
        <authorList>
            <person name="Won M."/>
            <person name="Lee C.-M."/>
            <person name="Woen H.-Y."/>
            <person name="Kwon S.-W."/>
        </authorList>
    </citation>
    <scope>NUCLEOTIDE SEQUENCE</scope>
    <source>
        <strain evidence="1">SSHM10-5</strain>
    </source>
</reference>
<sequence length="335" mass="37556">MENGHHPKLTSAEISNLWTTFLASTMIKCGLTHFLSTVKDPDIHSVLEYTLEFIEKRIQTITRIFQEENYPVPVGFTDDDVNTEAPPLFSDTLILLYMLNMGRFSVTGESMLYGVSARDDIAEFYSQCLEEMKELTNRARKVALDKGVLLRHPSLPSPQRVDFVKKQSFLTGWLGERRPLLGIEITNLVYNAERNALGEAVIVGFSQAVESKEIAKYMKKGKQISAKHFKIFSSVLHEENLSSAKNLTSEVTDSTVAPFSDKLMMFHISGLVASGIAQYGASMSTSPRRDLGLMYTRLTPEIAMYAEDGANIMIENGWMEQPPQAADRGELVKKK</sequence>
<gene>
    <name evidence="1" type="ORF">MUO15_08295</name>
</gene>
<dbReference type="EMBL" id="CP095075">
    <property type="protein sequence ID" value="UOR13442.1"/>
    <property type="molecule type" value="Genomic_DNA"/>
</dbReference>
<dbReference type="Proteomes" id="UP000830326">
    <property type="component" value="Chromosome"/>
</dbReference>
<organism evidence="1 2">
    <name type="scientific">Halobacillus amylolyticus</name>
    <dbReference type="NCBI Taxonomy" id="2932259"/>
    <lineage>
        <taxon>Bacteria</taxon>
        <taxon>Bacillati</taxon>
        <taxon>Bacillota</taxon>
        <taxon>Bacilli</taxon>
        <taxon>Bacillales</taxon>
        <taxon>Bacillaceae</taxon>
        <taxon>Halobacillus</taxon>
    </lineage>
</organism>
<dbReference type="Gene3D" id="1.20.1260.10">
    <property type="match status" value="2"/>
</dbReference>
<proteinExistence type="predicted"/>
<evidence type="ECO:0000313" key="2">
    <source>
        <dbReference type="Proteomes" id="UP000830326"/>
    </source>
</evidence>
<evidence type="ECO:0000313" key="1">
    <source>
        <dbReference type="EMBL" id="UOR13442.1"/>
    </source>
</evidence>